<keyword evidence="6 12" id="KW-0479">Metal-binding</keyword>
<evidence type="ECO:0000256" key="13">
    <source>
        <dbReference type="SAM" id="MobiDB-lite"/>
    </source>
</evidence>
<protein>
    <recommendedName>
        <fullName evidence="12">tRNA:m(4)X modification enzyme TRM13</fullName>
        <ecNumber evidence="12">2.1.1.225</ecNumber>
    </recommendedName>
</protein>
<feature type="region of interest" description="Disordered" evidence="13">
    <location>
        <begin position="1"/>
        <end position="34"/>
    </location>
</feature>
<dbReference type="OMA" id="HRCSWRS"/>
<feature type="compositionally biased region" description="Polar residues" evidence="13">
    <location>
        <begin position="141"/>
        <end position="153"/>
    </location>
</feature>
<keyword evidence="16" id="KW-1185">Reference proteome</keyword>
<comment type="similarity">
    <text evidence="1 12">Belongs to the methyltransferase TRM13 family.</text>
</comment>
<feature type="domain" description="CHHC U11-48K-type" evidence="14">
    <location>
        <begin position="96"/>
        <end position="123"/>
    </location>
</feature>
<proteinExistence type="inferred from homology"/>
<keyword evidence="3 12" id="KW-0808">Transferase</keyword>
<comment type="catalytic activity">
    <reaction evidence="9 12">
        <text>cytidine(4) in tRNA(Pro) + S-adenosyl-L-methionine = 2'-O-methylcytidine(4) in tRNA(Pro) + S-adenosyl-L-homocysteine + H(+)</text>
        <dbReference type="Rhea" id="RHEA:32767"/>
        <dbReference type="Rhea" id="RHEA-COMP:10397"/>
        <dbReference type="Rhea" id="RHEA-COMP:10398"/>
        <dbReference type="ChEBI" id="CHEBI:15378"/>
        <dbReference type="ChEBI" id="CHEBI:57856"/>
        <dbReference type="ChEBI" id="CHEBI:59789"/>
        <dbReference type="ChEBI" id="CHEBI:74495"/>
        <dbReference type="ChEBI" id="CHEBI:82748"/>
        <dbReference type="EC" id="2.1.1.225"/>
    </reaction>
</comment>
<dbReference type="EC" id="2.1.1.225" evidence="12"/>
<dbReference type="GO" id="GO:0106050">
    <property type="term" value="F:tRNA 2'-O-methyltransferase activity"/>
    <property type="evidence" value="ECO:0007669"/>
    <property type="project" value="UniProtKB-UniRule"/>
</dbReference>
<organism evidence="15 16">
    <name type="scientific">Saprolegnia parasitica (strain CBS 223.65)</name>
    <dbReference type="NCBI Taxonomy" id="695850"/>
    <lineage>
        <taxon>Eukaryota</taxon>
        <taxon>Sar</taxon>
        <taxon>Stramenopiles</taxon>
        <taxon>Oomycota</taxon>
        <taxon>Saprolegniomycetes</taxon>
        <taxon>Saprolegniales</taxon>
        <taxon>Saprolegniaceae</taxon>
        <taxon>Saprolegnia</taxon>
    </lineage>
</organism>
<dbReference type="InterPro" id="IPR039044">
    <property type="entry name" value="Trm13"/>
</dbReference>
<feature type="region of interest" description="Disordered" evidence="13">
    <location>
        <begin position="141"/>
        <end position="171"/>
    </location>
</feature>
<name>A0A067CWT3_SAPPC</name>
<dbReference type="RefSeq" id="XP_012195702.1">
    <property type="nucleotide sequence ID" value="XM_012340312.1"/>
</dbReference>
<evidence type="ECO:0000256" key="12">
    <source>
        <dbReference type="RuleBase" id="RU367103"/>
    </source>
</evidence>
<evidence type="ECO:0000256" key="10">
    <source>
        <dbReference type="ARBA" id="ARBA00048635"/>
    </source>
</evidence>
<keyword evidence="2 12" id="KW-0489">Methyltransferase</keyword>
<evidence type="ECO:0000259" key="14">
    <source>
        <dbReference type="PROSITE" id="PS51800"/>
    </source>
</evidence>
<evidence type="ECO:0000256" key="2">
    <source>
        <dbReference type="ARBA" id="ARBA00022603"/>
    </source>
</evidence>
<comment type="catalytic activity">
    <reaction evidence="11 12">
        <text>adenosine(4) in tRNA(His) + S-adenosyl-L-methionine = 2'-O-methyladenosine(4) in tRNA(His) + S-adenosyl-L-homocysteine + H(+)</text>
        <dbReference type="Rhea" id="RHEA:43196"/>
        <dbReference type="Rhea" id="RHEA-COMP:10401"/>
        <dbReference type="Rhea" id="RHEA-COMP:10402"/>
        <dbReference type="ChEBI" id="CHEBI:15378"/>
        <dbReference type="ChEBI" id="CHEBI:57856"/>
        <dbReference type="ChEBI" id="CHEBI:59789"/>
        <dbReference type="ChEBI" id="CHEBI:74411"/>
        <dbReference type="ChEBI" id="CHEBI:74477"/>
        <dbReference type="EC" id="2.1.1.225"/>
    </reaction>
</comment>
<dbReference type="GO" id="GO:0008270">
    <property type="term" value="F:zinc ion binding"/>
    <property type="evidence" value="ECO:0007669"/>
    <property type="project" value="UniProtKB-KW"/>
</dbReference>
<keyword evidence="8 12" id="KW-0862">Zinc</keyword>
<evidence type="ECO:0000313" key="16">
    <source>
        <dbReference type="Proteomes" id="UP000030745"/>
    </source>
</evidence>
<evidence type="ECO:0000256" key="5">
    <source>
        <dbReference type="ARBA" id="ARBA00022694"/>
    </source>
</evidence>
<evidence type="ECO:0000313" key="15">
    <source>
        <dbReference type="EMBL" id="KDO33675.1"/>
    </source>
</evidence>
<dbReference type="VEuPathDB" id="FungiDB:SPRG_19285"/>
<evidence type="ECO:0000256" key="3">
    <source>
        <dbReference type="ARBA" id="ARBA00022679"/>
    </source>
</evidence>
<dbReference type="PROSITE" id="PS51800">
    <property type="entry name" value="ZF_CHHC_U11_48K"/>
    <property type="match status" value="1"/>
</dbReference>
<gene>
    <name evidence="15" type="ORF">SPRG_19285</name>
</gene>
<comment type="catalytic activity">
    <reaction evidence="10 12">
        <text>cytidine(4) in tRNA(Gly)(GCC) + S-adenosyl-L-methionine = 2'-O-methylcytidine(4) in tRNA(Gly)(GCC) + S-adenosyl-L-homocysteine + H(+)</text>
        <dbReference type="Rhea" id="RHEA:43192"/>
        <dbReference type="Rhea" id="RHEA-COMP:10399"/>
        <dbReference type="Rhea" id="RHEA-COMP:10400"/>
        <dbReference type="ChEBI" id="CHEBI:15378"/>
        <dbReference type="ChEBI" id="CHEBI:57856"/>
        <dbReference type="ChEBI" id="CHEBI:59789"/>
        <dbReference type="ChEBI" id="CHEBI:74495"/>
        <dbReference type="ChEBI" id="CHEBI:82748"/>
        <dbReference type="EC" id="2.1.1.225"/>
    </reaction>
</comment>
<dbReference type="PANTHER" id="PTHR12998:SF0">
    <property type="entry name" value="TRNA:M(4)X MODIFICATION ENZYME TRM13 HOMOLOG"/>
    <property type="match status" value="1"/>
</dbReference>
<accession>A0A067CWT3</accession>
<dbReference type="Pfam" id="PF11722">
    <property type="entry name" value="zf-TRM13_CCCH"/>
    <property type="match status" value="1"/>
</dbReference>
<dbReference type="Proteomes" id="UP000030745">
    <property type="component" value="Unassembled WGS sequence"/>
</dbReference>
<feature type="compositionally biased region" description="Acidic residues" evidence="13">
    <location>
        <begin position="154"/>
        <end position="163"/>
    </location>
</feature>
<evidence type="ECO:0000256" key="9">
    <source>
        <dbReference type="ARBA" id="ARBA00048165"/>
    </source>
</evidence>
<dbReference type="PANTHER" id="PTHR12998">
    <property type="entry name" value="TRNA:M(4)X MODIFICATION ENZYME TRM13 HOMOLOG"/>
    <property type="match status" value="1"/>
</dbReference>
<keyword evidence="4 12" id="KW-0949">S-adenosyl-L-methionine</keyword>
<dbReference type="Pfam" id="PF05253">
    <property type="entry name" value="zf-U11-48K"/>
    <property type="match status" value="1"/>
</dbReference>
<evidence type="ECO:0000256" key="6">
    <source>
        <dbReference type="ARBA" id="ARBA00022723"/>
    </source>
</evidence>
<evidence type="ECO:0000256" key="11">
    <source>
        <dbReference type="ARBA" id="ARBA00049393"/>
    </source>
</evidence>
<sequence length="478" mass="52407">MYELSDQAGPDAAVDAGAKRDVKNPVVNERSKRKRDKFKAAADGEWTQCMFKLERKARYCNVARVAGSLYCGNHIERDEGVVSNKSKKFKAEMRQRVPCTLDPSHTVYLYDLKKHLVVCNKLKEAEAMQALPYFSRNINSGSHAAAPQDNTDVSVDEPDNETEENSHEAPSAARQASIFQILAKMDYTAFAAKVEAAYAKAVGSIPTETLKHDACTKLLVEKEATGASHGALRHIQQQASIIGHMERKSLLHKSFTYMELGAGRAMLSLALTQLYPASPFILIDRAGTRGKADQYIATESTCTRAKIDIRHLNLAGMKEATETPLVCLSKHLCGVATDLSLRALATTLPPVQANAMSPHLHGLAIALCCHHACSWDDYVNPTYLEELGFSAADFKVLVSLSGWATCGMGTEGDAVETVLGWSREKRTALGRKSKRVIDMGRVLYLRAHGMHAELVHYCEETDSLENCLLLASRPPASA</sequence>
<dbReference type="OrthoDB" id="258806at2759"/>
<evidence type="ECO:0000256" key="1">
    <source>
        <dbReference type="ARBA" id="ARBA00005265"/>
    </source>
</evidence>
<evidence type="ECO:0000256" key="7">
    <source>
        <dbReference type="ARBA" id="ARBA00022771"/>
    </source>
</evidence>
<evidence type="ECO:0000256" key="8">
    <source>
        <dbReference type="ARBA" id="ARBA00022833"/>
    </source>
</evidence>
<dbReference type="STRING" id="695850.A0A067CWT3"/>
<dbReference type="InterPro" id="IPR021721">
    <property type="entry name" value="Znf_CCCH-type_TRM13"/>
</dbReference>
<keyword evidence="5 12" id="KW-0819">tRNA processing</keyword>
<dbReference type="EMBL" id="KK583192">
    <property type="protein sequence ID" value="KDO33675.1"/>
    <property type="molecule type" value="Genomic_DNA"/>
</dbReference>
<comment type="function">
    <text evidence="12">tRNA methylase which 2'-O-methylates cytidine(4) in tRNA(Pro) and tRNA(Gly)(GCC), and adenosine(4) in tRNA(His).</text>
</comment>
<dbReference type="InterPro" id="IPR007871">
    <property type="entry name" value="Methyltransferase_TRM13"/>
</dbReference>
<evidence type="ECO:0000256" key="4">
    <source>
        <dbReference type="ARBA" id="ARBA00022691"/>
    </source>
</evidence>
<reference evidence="15 16" key="1">
    <citation type="journal article" date="2013" name="PLoS Genet.">
        <title>Distinctive expansion of potential virulence genes in the genome of the oomycete fish pathogen Saprolegnia parasitica.</title>
        <authorList>
            <person name="Jiang R.H."/>
            <person name="de Bruijn I."/>
            <person name="Haas B.J."/>
            <person name="Belmonte R."/>
            <person name="Lobach L."/>
            <person name="Christie J."/>
            <person name="van den Ackerveken G."/>
            <person name="Bottin A."/>
            <person name="Bulone V."/>
            <person name="Diaz-Moreno S.M."/>
            <person name="Dumas B."/>
            <person name="Fan L."/>
            <person name="Gaulin E."/>
            <person name="Govers F."/>
            <person name="Grenville-Briggs L.J."/>
            <person name="Horner N.R."/>
            <person name="Levin J.Z."/>
            <person name="Mammella M."/>
            <person name="Meijer H.J."/>
            <person name="Morris P."/>
            <person name="Nusbaum C."/>
            <person name="Oome S."/>
            <person name="Phillips A.J."/>
            <person name="van Rooyen D."/>
            <person name="Rzeszutek E."/>
            <person name="Saraiva M."/>
            <person name="Secombes C.J."/>
            <person name="Seidl M.F."/>
            <person name="Snel B."/>
            <person name="Stassen J.H."/>
            <person name="Sykes S."/>
            <person name="Tripathy S."/>
            <person name="van den Berg H."/>
            <person name="Vega-Arreguin J.C."/>
            <person name="Wawra S."/>
            <person name="Young S.K."/>
            <person name="Zeng Q."/>
            <person name="Dieguez-Uribeondo J."/>
            <person name="Russ C."/>
            <person name="Tyler B.M."/>
            <person name="van West P."/>
        </authorList>
    </citation>
    <scope>NUCLEOTIDE SEQUENCE [LARGE SCALE GENOMIC DNA]</scope>
    <source>
        <strain evidence="15 16">CBS 223.65</strain>
    </source>
</reference>
<dbReference type="InterPro" id="IPR022776">
    <property type="entry name" value="TRM13/UPF0224_CHHC_Znf_dom"/>
</dbReference>
<dbReference type="GeneID" id="24140703"/>
<dbReference type="GO" id="GO:0030488">
    <property type="term" value="P:tRNA methylation"/>
    <property type="evidence" value="ECO:0007669"/>
    <property type="project" value="InterPro"/>
</dbReference>
<dbReference type="AlphaFoldDB" id="A0A067CWT3"/>
<dbReference type="KEGG" id="spar:SPRG_19285"/>
<dbReference type="Pfam" id="PF05206">
    <property type="entry name" value="TRM13"/>
    <property type="match status" value="1"/>
</dbReference>
<keyword evidence="7 12" id="KW-0863">Zinc-finger</keyword>